<evidence type="ECO:0000256" key="9">
    <source>
        <dbReference type="ARBA" id="ARBA00023251"/>
    </source>
</evidence>
<dbReference type="InterPro" id="IPR051327">
    <property type="entry name" value="MATE_MepA_subfamily"/>
</dbReference>
<feature type="transmembrane region" description="Helical" evidence="10">
    <location>
        <begin position="276"/>
        <end position="301"/>
    </location>
</feature>
<dbReference type="EMBL" id="JABXYM010000001">
    <property type="protein sequence ID" value="MCR6098032.1"/>
    <property type="molecule type" value="Genomic_DNA"/>
</dbReference>
<feature type="transmembrane region" description="Helical" evidence="10">
    <location>
        <begin position="196"/>
        <end position="218"/>
    </location>
</feature>
<feature type="transmembrane region" description="Helical" evidence="10">
    <location>
        <begin position="167"/>
        <end position="190"/>
    </location>
</feature>
<feature type="transmembrane region" description="Helical" evidence="10">
    <location>
        <begin position="391"/>
        <end position="412"/>
    </location>
</feature>
<evidence type="ECO:0000256" key="6">
    <source>
        <dbReference type="ARBA" id="ARBA00022692"/>
    </source>
</evidence>
<dbReference type="PANTHER" id="PTHR43823">
    <property type="entry name" value="SPORULATION PROTEIN YKVU"/>
    <property type="match status" value="1"/>
</dbReference>
<evidence type="ECO:0000313" key="11">
    <source>
        <dbReference type="EMBL" id="MCR6098032.1"/>
    </source>
</evidence>
<keyword evidence="9" id="KW-0046">Antibiotic resistance</keyword>
<accession>A0A9Q4B479</accession>
<comment type="similarity">
    <text evidence="2">Belongs to the multi antimicrobial extrusion (MATE) (TC 2.A.66.1) family. MepA subfamily.</text>
</comment>
<dbReference type="Proteomes" id="UP001057753">
    <property type="component" value="Unassembled WGS sequence"/>
</dbReference>
<dbReference type="PIRSF" id="PIRSF006603">
    <property type="entry name" value="DinF"/>
    <property type="match status" value="1"/>
</dbReference>
<dbReference type="PANTHER" id="PTHR43823:SF3">
    <property type="entry name" value="MULTIDRUG EXPORT PROTEIN MEPA"/>
    <property type="match status" value="1"/>
</dbReference>
<feature type="transmembrane region" description="Helical" evidence="10">
    <location>
        <begin position="16"/>
        <end position="36"/>
    </location>
</feature>
<dbReference type="AlphaFoldDB" id="A0A9Q4B479"/>
<dbReference type="InterPro" id="IPR045070">
    <property type="entry name" value="MATE_MepA-like"/>
</dbReference>
<dbReference type="GO" id="GO:0015297">
    <property type="term" value="F:antiporter activity"/>
    <property type="evidence" value="ECO:0007669"/>
    <property type="project" value="InterPro"/>
</dbReference>
<keyword evidence="8 10" id="KW-0472">Membrane</keyword>
<feature type="transmembrane region" description="Helical" evidence="10">
    <location>
        <begin position="136"/>
        <end position="155"/>
    </location>
</feature>
<dbReference type="InterPro" id="IPR002528">
    <property type="entry name" value="MATE_fam"/>
</dbReference>
<evidence type="ECO:0000256" key="7">
    <source>
        <dbReference type="ARBA" id="ARBA00022989"/>
    </source>
</evidence>
<dbReference type="InterPro" id="IPR048279">
    <property type="entry name" value="MdtK-like"/>
</dbReference>
<dbReference type="GO" id="GO:0042910">
    <property type="term" value="F:xenobiotic transmembrane transporter activity"/>
    <property type="evidence" value="ECO:0007669"/>
    <property type="project" value="InterPro"/>
</dbReference>
<feature type="transmembrane region" description="Helical" evidence="10">
    <location>
        <begin position="363"/>
        <end position="384"/>
    </location>
</feature>
<evidence type="ECO:0000256" key="4">
    <source>
        <dbReference type="ARBA" id="ARBA00022448"/>
    </source>
</evidence>
<sequence length="460" mass="50422">MTISKGIGREHTIKSLLAYAAPTIGVMIFVSVYTMIDGIFVARYVNATALSAVNIFMPIYALIFAIALMLGTGGSAIIAKKMGEKKFQEARSNFTLIVLFGTVIGLLIMSLGLLFIQPLLALIGATADEQLFNYTFTYAKILLMVSPLITIQMMFENFFVTAGKPNLSLVITLIGGSLNIALDYVFIVVMNMGIEGAALATAIGITIPAFIGIGYFLFARHNMLYFSKPKVDWKIILNSCINGSSEMITNLSLSFITFAFNLLMLDYIGVEGVAAVTIMLYLMMFLTPVFMGYSVGIAPIISYNYGSQNKTQLKRIFKISTLVIGISSIAVFALSLLFGPYLIQFMVEKGSDVYHIAIDGFRIFSIGFLFMGINIFTSMLFTALSNGKVSAFISLLRTFVFVLTGLWVLPLLLGVNGIWLAIPLAEFLSLIVCTIFLLKHRNVYNGSNNDSLLKGEMKVL</sequence>
<keyword evidence="7 10" id="KW-1133">Transmembrane helix</keyword>
<reference evidence="11" key="1">
    <citation type="submission" date="2020-06" db="EMBL/GenBank/DDBJ databases">
        <title>Insight into the genomes of haloalkaliphilic bacilli from Kenyan soda lakes.</title>
        <authorList>
            <person name="Mwirichia R."/>
            <person name="Villamizar G.C."/>
            <person name="Poehlein A."/>
            <person name="Mugweru J."/>
            <person name="Kipnyargis A."/>
            <person name="Kiplimo D."/>
            <person name="Orwa P."/>
            <person name="Daniel R."/>
        </authorList>
    </citation>
    <scope>NUCLEOTIDE SEQUENCE</scope>
    <source>
        <strain evidence="11">B1096_S55</strain>
    </source>
</reference>
<feature type="transmembrane region" description="Helical" evidence="10">
    <location>
        <begin position="251"/>
        <end position="270"/>
    </location>
</feature>
<name>A0A9Q4B479_SALAG</name>
<feature type="transmembrane region" description="Helical" evidence="10">
    <location>
        <begin position="322"/>
        <end position="343"/>
    </location>
</feature>
<feature type="transmembrane region" description="Helical" evidence="10">
    <location>
        <begin position="418"/>
        <end position="438"/>
    </location>
</feature>
<comment type="caution">
    <text evidence="11">The sequence shown here is derived from an EMBL/GenBank/DDBJ whole genome shotgun (WGS) entry which is preliminary data.</text>
</comment>
<protein>
    <recommendedName>
        <fullName evidence="3">Multidrug export protein MepA</fullName>
    </recommendedName>
</protein>
<dbReference type="Pfam" id="PF01554">
    <property type="entry name" value="MatE"/>
    <property type="match status" value="2"/>
</dbReference>
<evidence type="ECO:0000256" key="1">
    <source>
        <dbReference type="ARBA" id="ARBA00004651"/>
    </source>
</evidence>
<dbReference type="GO" id="GO:0046677">
    <property type="term" value="P:response to antibiotic"/>
    <property type="evidence" value="ECO:0007669"/>
    <property type="project" value="UniProtKB-KW"/>
</dbReference>
<feature type="transmembrane region" description="Helical" evidence="10">
    <location>
        <begin position="94"/>
        <end position="116"/>
    </location>
</feature>
<keyword evidence="6 10" id="KW-0812">Transmembrane</keyword>
<feature type="transmembrane region" description="Helical" evidence="10">
    <location>
        <begin position="48"/>
        <end position="73"/>
    </location>
</feature>
<proteinExistence type="inferred from homology"/>
<comment type="subcellular location">
    <subcellularLocation>
        <location evidence="1">Cell membrane</location>
        <topology evidence="1">Multi-pass membrane protein</topology>
    </subcellularLocation>
</comment>
<evidence type="ECO:0000256" key="10">
    <source>
        <dbReference type="SAM" id="Phobius"/>
    </source>
</evidence>
<dbReference type="RefSeq" id="WP_257822411.1">
    <property type="nucleotide sequence ID" value="NZ_JABXYM010000001.1"/>
</dbReference>
<organism evidence="11 12">
    <name type="scientific">Salipaludibacillus agaradhaerens</name>
    <name type="common">Bacillus agaradhaerens</name>
    <dbReference type="NCBI Taxonomy" id="76935"/>
    <lineage>
        <taxon>Bacteria</taxon>
        <taxon>Bacillati</taxon>
        <taxon>Bacillota</taxon>
        <taxon>Bacilli</taxon>
        <taxon>Bacillales</taxon>
        <taxon>Bacillaceae</taxon>
    </lineage>
</organism>
<dbReference type="NCBIfam" id="TIGR00797">
    <property type="entry name" value="matE"/>
    <property type="match status" value="1"/>
</dbReference>
<dbReference type="GO" id="GO:0005886">
    <property type="term" value="C:plasma membrane"/>
    <property type="evidence" value="ECO:0007669"/>
    <property type="project" value="UniProtKB-SubCell"/>
</dbReference>
<keyword evidence="5" id="KW-1003">Cell membrane</keyword>
<keyword evidence="12" id="KW-1185">Reference proteome</keyword>
<evidence type="ECO:0000256" key="2">
    <source>
        <dbReference type="ARBA" id="ARBA00008417"/>
    </source>
</evidence>
<keyword evidence="4" id="KW-0813">Transport</keyword>
<gene>
    <name evidence="11" type="ORF">HXA33_15950</name>
</gene>
<dbReference type="CDD" id="cd13143">
    <property type="entry name" value="MATE_MepA_like"/>
    <property type="match status" value="1"/>
</dbReference>
<evidence type="ECO:0000256" key="5">
    <source>
        <dbReference type="ARBA" id="ARBA00022475"/>
    </source>
</evidence>
<evidence type="ECO:0000313" key="12">
    <source>
        <dbReference type="Proteomes" id="UP001057753"/>
    </source>
</evidence>
<evidence type="ECO:0000256" key="3">
    <source>
        <dbReference type="ARBA" id="ARBA00022106"/>
    </source>
</evidence>
<evidence type="ECO:0000256" key="8">
    <source>
        <dbReference type="ARBA" id="ARBA00023136"/>
    </source>
</evidence>